<comment type="caution">
    <text evidence="3">The sequence shown here is derived from an EMBL/GenBank/DDBJ whole genome shotgun (WGS) entry which is preliminary data.</text>
</comment>
<dbReference type="InterPro" id="IPR000192">
    <property type="entry name" value="Aminotrans_V_dom"/>
</dbReference>
<proteinExistence type="predicted"/>
<keyword evidence="3" id="KW-0808">Transferase</keyword>
<name>A0ABX2EIB5_9BURK</name>
<dbReference type="RefSeq" id="WP_173123919.1">
    <property type="nucleotide sequence ID" value="NZ_JABRWJ010000004.1"/>
</dbReference>
<protein>
    <submittedName>
        <fullName evidence="3">Aminotransferase class V-fold PLP-dependent enzyme</fullName>
    </submittedName>
</protein>
<keyword evidence="1" id="KW-0663">Pyridoxal phosphate</keyword>
<dbReference type="PANTHER" id="PTHR43092:SF2">
    <property type="entry name" value="HERCYNYLCYSTEINE SULFOXIDE LYASE"/>
    <property type="match status" value="1"/>
</dbReference>
<evidence type="ECO:0000313" key="4">
    <source>
        <dbReference type="Proteomes" id="UP000737171"/>
    </source>
</evidence>
<feature type="domain" description="Aminotransferase class V" evidence="2">
    <location>
        <begin position="63"/>
        <end position="246"/>
    </location>
</feature>
<evidence type="ECO:0000256" key="1">
    <source>
        <dbReference type="ARBA" id="ARBA00022898"/>
    </source>
</evidence>
<accession>A0ABX2EIB5</accession>
<reference evidence="3 4" key="1">
    <citation type="submission" date="2020-05" db="EMBL/GenBank/DDBJ databases">
        <title>Aquincola sp. isolate from soil.</title>
        <authorList>
            <person name="Han J."/>
            <person name="Kim D.-U."/>
        </authorList>
    </citation>
    <scope>NUCLEOTIDE SEQUENCE [LARGE SCALE GENOMIC DNA]</scope>
    <source>
        <strain evidence="3 4">S2</strain>
    </source>
</reference>
<keyword evidence="3" id="KW-0032">Aminotransferase</keyword>
<evidence type="ECO:0000259" key="2">
    <source>
        <dbReference type="Pfam" id="PF00266"/>
    </source>
</evidence>
<dbReference type="EMBL" id="JABRWJ010000004">
    <property type="protein sequence ID" value="NRF68354.1"/>
    <property type="molecule type" value="Genomic_DNA"/>
</dbReference>
<dbReference type="InterPro" id="IPR015424">
    <property type="entry name" value="PyrdxlP-dep_Trfase"/>
</dbReference>
<gene>
    <name evidence="3" type="ORF">HLB44_15275</name>
</gene>
<sequence>MLQHWALDPADVYLNHGTFGVTPRRVMAAQQALRDTIERHPARFLGRELMSLEAQPPSQPTLLRSAADQVGAFLGARGDDIVFVDNASSGVNAVLRSLRLQPGDEIVLFDSAYGAVARTADFVAREQRAQVVTVPLAFPVADPSTCVSALAAALTARTRIAILDHISSETALLMPLAQMAALCREQGVPVLADGAHAPGAIHVDIPMLGVDWYVANLHKWAFAPRACGVLWAAPGRRAGLHPNVISWGLDVGWHQEFEWTGTRDPTPFLCAPDGIAFITDFLGTEAMRDHNHGLAWHAAQMLAERWGLPWITPETMVGCMAAVPLPAQLGSDRAGAERLKDWLLFERRIELAVFARGGRLWARVATQVYNELGDIERFAEAIDERSALR</sequence>
<dbReference type="Gene3D" id="3.40.640.10">
    <property type="entry name" value="Type I PLP-dependent aspartate aminotransferase-like (Major domain)"/>
    <property type="match status" value="1"/>
</dbReference>
<dbReference type="InterPro" id="IPR015422">
    <property type="entry name" value="PyrdxlP-dep_Trfase_small"/>
</dbReference>
<dbReference type="PANTHER" id="PTHR43092">
    <property type="entry name" value="L-CYSTEINE DESULFHYDRASE"/>
    <property type="match status" value="1"/>
</dbReference>
<dbReference type="Pfam" id="PF00266">
    <property type="entry name" value="Aminotran_5"/>
    <property type="match status" value="1"/>
</dbReference>
<organism evidence="3 4">
    <name type="scientific">Pseudaquabacterium terrae</name>
    <dbReference type="NCBI Taxonomy" id="2732868"/>
    <lineage>
        <taxon>Bacteria</taxon>
        <taxon>Pseudomonadati</taxon>
        <taxon>Pseudomonadota</taxon>
        <taxon>Betaproteobacteria</taxon>
        <taxon>Burkholderiales</taxon>
        <taxon>Sphaerotilaceae</taxon>
        <taxon>Pseudaquabacterium</taxon>
    </lineage>
</organism>
<dbReference type="GO" id="GO:0008483">
    <property type="term" value="F:transaminase activity"/>
    <property type="evidence" value="ECO:0007669"/>
    <property type="project" value="UniProtKB-KW"/>
</dbReference>
<dbReference type="InterPro" id="IPR015421">
    <property type="entry name" value="PyrdxlP-dep_Trfase_major"/>
</dbReference>
<dbReference type="Gene3D" id="3.90.1150.10">
    <property type="entry name" value="Aspartate Aminotransferase, domain 1"/>
    <property type="match status" value="1"/>
</dbReference>
<keyword evidence="4" id="KW-1185">Reference proteome</keyword>
<evidence type="ECO:0000313" key="3">
    <source>
        <dbReference type="EMBL" id="NRF68354.1"/>
    </source>
</evidence>
<dbReference type="SUPFAM" id="SSF53383">
    <property type="entry name" value="PLP-dependent transferases"/>
    <property type="match status" value="1"/>
</dbReference>
<dbReference type="Proteomes" id="UP000737171">
    <property type="component" value="Unassembled WGS sequence"/>
</dbReference>